<protein>
    <submittedName>
        <fullName evidence="2">Uncharacterized protein</fullName>
    </submittedName>
</protein>
<accession>A0AC34G3Q4</accession>
<organism evidence="1 2">
    <name type="scientific">Panagrolaimus sp. ES5</name>
    <dbReference type="NCBI Taxonomy" id="591445"/>
    <lineage>
        <taxon>Eukaryota</taxon>
        <taxon>Metazoa</taxon>
        <taxon>Ecdysozoa</taxon>
        <taxon>Nematoda</taxon>
        <taxon>Chromadorea</taxon>
        <taxon>Rhabditida</taxon>
        <taxon>Tylenchina</taxon>
        <taxon>Panagrolaimomorpha</taxon>
        <taxon>Panagrolaimoidea</taxon>
        <taxon>Panagrolaimidae</taxon>
        <taxon>Panagrolaimus</taxon>
    </lineage>
</organism>
<evidence type="ECO:0000313" key="2">
    <source>
        <dbReference type="WBParaSite" id="ES5_v2.g24346.t1"/>
    </source>
</evidence>
<name>A0AC34G3Q4_9BILA</name>
<reference evidence="2" key="1">
    <citation type="submission" date="2022-11" db="UniProtKB">
        <authorList>
            <consortium name="WormBaseParasite"/>
        </authorList>
    </citation>
    <scope>IDENTIFICATION</scope>
</reference>
<evidence type="ECO:0000313" key="1">
    <source>
        <dbReference type="Proteomes" id="UP000887579"/>
    </source>
</evidence>
<dbReference type="Proteomes" id="UP000887579">
    <property type="component" value="Unplaced"/>
</dbReference>
<sequence>MIQSCKYFFIKNPIIHLHCLWVDEDADGEWKTCIHRSCLRPILNREYREIDLDLDQIHSKIWIDSSLIISSSNPSTFTSSIFSKLYNSDVKNFQLFNQSISFNQFLSIAQNVETCHFEKNTVKYENGAEVPCEVILANFPKLKDFIYNHPTNTFYDYSTTAKELLQLPHFKNLELVVFPALSQSFDIDSFFSYIKKNDTTSFALGFVGDLSVEYKEKLQAITDEILNAELPRAYKPPYITFDGQLRENQLRDLYWKTCIHRSCLRPILSRKYREIDLDLDQIHSKIWIDSSLIISSSHPSTFTSSIFSKLYNSDVKNFQLFNQSISFNQFLSIAQNVETCHFEKNTVKYENGAEVPCEVILANFPKLKDFIYNCPPNIFYDYSTTAKELLQLPHFINLELVVFPALSQSFDIDLFFSYIKKNDTTSFALGFVGDLSVEYKEKLQAITDEILNAELPRAYKPPYITFDGQLRQNQLRDLYVKYF</sequence>
<dbReference type="WBParaSite" id="ES5_v2.g24346.t1">
    <property type="protein sequence ID" value="ES5_v2.g24346.t1"/>
    <property type="gene ID" value="ES5_v2.g24346"/>
</dbReference>
<proteinExistence type="predicted"/>